<dbReference type="GO" id="GO:0032259">
    <property type="term" value="P:methylation"/>
    <property type="evidence" value="ECO:0007669"/>
    <property type="project" value="UniProtKB-KW"/>
</dbReference>
<dbReference type="GO" id="GO:0005524">
    <property type="term" value="F:ATP binding"/>
    <property type="evidence" value="ECO:0007669"/>
    <property type="project" value="UniProtKB-KW"/>
</dbReference>
<keyword evidence="10" id="KW-0418">Kinase</keyword>
<dbReference type="Pfam" id="PF01339">
    <property type="entry name" value="CheB_methylest"/>
    <property type="match status" value="1"/>
</dbReference>
<keyword evidence="13" id="KW-0175">Coiled coil</keyword>
<evidence type="ECO:0000256" key="13">
    <source>
        <dbReference type="SAM" id="Coils"/>
    </source>
</evidence>
<evidence type="ECO:0000313" key="19">
    <source>
        <dbReference type="Proteomes" id="UP000274661"/>
    </source>
</evidence>
<evidence type="ECO:0000256" key="7">
    <source>
        <dbReference type="ARBA" id="ARBA00022679"/>
    </source>
</evidence>
<dbReference type="SMART" id="SM00091">
    <property type="entry name" value="PAS"/>
    <property type="match status" value="2"/>
</dbReference>
<evidence type="ECO:0000256" key="10">
    <source>
        <dbReference type="ARBA" id="ARBA00022777"/>
    </source>
</evidence>
<keyword evidence="19" id="KW-1185">Reference proteome</keyword>
<feature type="region of interest" description="Disordered" evidence="14">
    <location>
        <begin position="1"/>
        <end position="38"/>
    </location>
</feature>
<dbReference type="GO" id="GO:0006935">
    <property type="term" value="P:chemotaxis"/>
    <property type="evidence" value="ECO:0007669"/>
    <property type="project" value="InterPro"/>
</dbReference>
<dbReference type="InterPro" id="IPR022642">
    <property type="entry name" value="CheR_C"/>
</dbReference>
<evidence type="ECO:0000256" key="11">
    <source>
        <dbReference type="ARBA" id="ARBA00022840"/>
    </source>
</evidence>
<keyword evidence="3" id="KW-0597">Phosphoprotein</keyword>
<feature type="coiled-coil region" evidence="13">
    <location>
        <begin position="669"/>
        <end position="756"/>
    </location>
</feature>
<dbReference type="SUPFAM" id="SSF52738">
    <property type="entry name" value="Methylesterase CheB, C-terminal domain"/>
    <property type="match status" value="1"/>
</dbReference>
<dbReference type="InterPro" id="IPR035909">
    <property type="entry name" value="CheB_C"/>
</dbReference>
<dbReference type="InterPro" id="IPR036890">
    <property type="entry name" value="HATPase_C_sf"/>
</dbReference>
<dbReference type="RefSeq" id="WP_126719131.1">
    <property type="nucleotide sequence ID" value="NZ_RWJF01000001.1"/>
</dbReference>
<dbReference type="InterPro" id="IPR022641">
    <property type="entry name" value="CheR_N"/>
</dbReference>
<dbReference type="CDD" id="cd16434">
    <property type="entry name" value="CheB-CheR_fusion"/>
    <property type="match status" value="1"/>
</dbReference>
<proteinExistence type="predicted"/>
<dbReference type="Gene3D" id="1.10.155.10">
    <property type="entry name" value="Chemotaxis receptor methyltransferase CheR, N-terminal domain"/>
    <property type="match status" value="1"/>
</dbReference>
<dbReference type="PANTHER" id="PTHR24422">
    <property type="entry name" value="CHEMOTAXIS PROTEIN METHYLTRANSFERASE"/>
    <property type="match status" value="1"/>
</dbReference>
<dbReference type="AlphaFoldDB" id="A0A3R9WTA5"/>
<dbReference type="GO" id="GO:0008984">
    <property type="term" value="F:protein-glutamate methylesterase activity"/>
    <property type="evidence" value="ECO:0007669"/>
    <property type="project" value="InterPro"/>
</dbReference>
<evidence type="ECO:0000256" key="3">
    <source>
        <dbReference type="ARBA" id="ARBA00022553"/>
    </source>
</evidence>
<dbReference type="GO" id="GO:0005737">
    <property type="term" value="C:cytoplasm"/>
    <property type="evidence" value="ECO:0007669"/>
    <property type="project" value="InterPro"/>
</dbReference>
<dbReference type="Gene3D" id="3.30.450.20">
    <property type="entry name" value="PAS domain"/>
    <property type="match status" value="2"/>
</dbReference>
<comment type="catalytic activity">
    <reaction evidence="1">
        <text>ATP + protein L-histidine = ADP + protein N-phospho-L-histidine.</text>
        <dbReference type="EC" id="2.7.13.3"/>
    </reaction>
</comment>
<dbReference type="SMART" id="SM00138">
    <property type="entry name" value="MeTrc"/>
    <property type="match status" value="1"/>
</dbReference>
<dbReference type="PANTHER" id="PTHR24422:SF27">
    <property type="entry name" value="PROTEIN-GLUTAMATE O-METHYLTRANSFERASE"/>
    <property type="match status" value="1"/>
</dbReference>
<evidence type="ECO:0000256" key="9">
    <source>
        <dbReference type="ARBA" id="ARBA00022741"/>
    </source>
</evidence>
<dbReference type="SUPFAM" id="SSF53335">
    <property type="entry name" value="S-adenosyl-L-methionine-dependent methyltransferases"/>
    <property type="match status" value="1"/>
</dbReference>
<feature type="domain" description="CheR-type methyltransferase" evidence="17">
    <location>
        <begin position="241"/>
        <end position="486"/>
    </location>
</feature>
<dbReference type="SUPFAM" id="SSF55785">
    <property type="entry name" value="PYP-like sensor domain (PAS domain)"/>
    <property type="match status" value="2"/>
</dbReference>
<dbReference type="GO" id="GO:0008983">
    <property type="term" value="F:protein-glutamate O-methyltransferase activity"/>
    <property type="evidence" value="ECO:0007669"/>
    <property type="project" value="UniProtKB-EC"/>
</dbReference>
<evidence type="ECO:0000256" key="1">
    <source>
        <dbReference type="ARBA" id="ARBA00000085"/>
    </source>
</evidence>
<dbReference type="Pfam" id="PF13596">
    <property type="entry name" value="PAS_10"/>
    <property type="match status" value="1"/>
</dbReference>
<dbReference type="EMBL" id="RWJF01000001">
    <property type="protein sequence ID" value="RST31303.1"/>
    <property type="molecule type" value="Genomic_DNA"/>
</dbReference>
<comment type="caution">
    <text evidence="12">Lacks conserved residue(s) required for the propagation of feature annotation.</text>
</comment>
<keyword evidence="5" id="KW-0285">Flavoprotein</keyword>
<dbReference type="CDD" id="cd00130">
    <property type="entry name" value="PAS"/>
    <property type="match status" value="1"/>
</dbReference>
<evidence type="ECO:0000259" key="17">
    <source>
        <dbReference type="PROSITE" id="PS50123"/>
    </source>
</evidence>
<dbReference type="InterPro" id="IPR050903">
    <property type="entry name" value="Bact_Chemotaxis_MeTrfase"/>
</dbReference>
<dbReference type="InterPro" id="IPR029063">
    <property type="entry name" value="SAM-dependent_MTases_sf"/>
</dbReference>
<feature type="domain" description="PAC" evidence="15">
    <location>
        <begin position="819"/>
        <end position="869"/>
    </location>
</feature>
<keyword evidence="11" id="KW-0067">ATP-binding</keyword>
<evidence type="ECO:0000256" key="4">
    <source>
        <dbReference type="ARBA" id="ARBA00022603"/>
    </source>
</evidence>
<comment type="catalytic activity">
    <reaction evidence="2">
        <text>L-glutamyl-[protein] + S-adenosyl-L-methionine = [protein]-L-glutamate 5-O-methyl ester + S-adenosyl-L-homocysteine</text>
        <dbReference type="Rhea" id="RHEA:24452"/>
        <dbReference type="Rhea" id="RHEA-COMP:10208"/>
        <dbReference type="Rhea" id="RHEA-COMP:10311"/>
        <dbReference type="ChEBI" id="CHEBI:29973"/>
        <dbReference type="ChEBI" id="CHEBI:57856"/>
        <dbReference type="ChEBI" id="CHEBI:59789"/>
        <dbReference type="ChEBI" id="CHEBI:82795"/>
        <dbReference type="EC" id="2.1.1.80"/>
    </reaction>
</comment>
<evidence type="ECO:0000256" key="5">
    <source>
        <dbReference type="ARBA" id="ARBA00022630"/>
    </source>
</evidence>
<dbReference type="Gene3D" id="1.10.287.620">
    <property type="entry name" value="Helix Hairpins"/>
    <property type="match status" value="1"/>
</dbReference>
<sequence length="1203" mass="131507">MANSDKASGKPTPGGSRASASKAAPSDQPSANDPAAGHGGGFPVVGIGMSAGGLEVATAFFRAMPADSGMAFVLVQHLDPTRNSMLADLLGRETTMPVVQVEDGMPVEPNRVHVIAPAKTLLIQGGVLHLVEPEEPRGHRHPIDRFFTSLAEDQKQKAIAIILSGAGSNGTAGLQDIKQAGGMAIAQDPETARFDSMPRHAIASDAIDYVLAPERMPEALISYIHHSHIANRSPDAIGDGSSTDLPDVLAFLQVATGHDFRQYKRNTLARRISRRMSLARMEKLDDYLTFLRADPGEVVALGKDLMINVTALFRDTDAWAALDENVIKPLVDKAEHNAILRVWVPACSTGEEAYTIAMLLSERVEASKKGLGVKIFATDAGDYNLNAARKALFPASMVESLSAERLARFFDKGADDTYRIKPAIRETVLFAPQNLLQDPPYSKMDLVSCRNLLIYLEPKAQEQVLALAHFALRKGGYLFLGSAETIGERDYLFQPISKRWRIYRRIGPARSAAIDFANWPKRADLIATPVPPPKLADIATASLLSNFAPASVLVDRNYRVLHFHGNTDEFLAQPSGAPTLDLLALAREGLRLTIRSAVRQALESRETAVLRGNIKRGRKTGSVRVTANRVVNGKDAGELVLVSFAFDNDADVPAVTDHADMPPRAAAPERDMEEELRAAREEMRGTVEQLETTNEELTAANEEITSVNEELQATNEELESSKEELQSLNEELDTVNSQLERKVIELEETGDDLRNLLMGNDVATIFLDTAMRIKWFTPAVQALFDLIEGDTGRPIANFSQKFADGDLVEKAKAAVEKLATSEQEIRADNGRDYRLRVLPYRTRDNRIGGAVATFIDITDLKATQAETAEARDYAEAIIETVRDPLLVLGADLRLQSANPAFYKLFQTVPADAEGQLVYYLGEGRWNIPDLRRLLEEMIPAQRQINGFEVELTVPGLGSRCLLLNARRISGDARRPELILLAIEDITERKEATRHQDLLVGELSHRVKNMLTVVQSIAAQTRRHSSSPEAFDQAFQGRLQALAGANDAVIEGSWKGVKLGEVMARSMKPFGSPGQVVIEDGLDLDLNPAASVSLAMIVHELATNAVKYGALSRPEGHVRIASHLELGEPDRIVLEWVESGGPTVEKPTRRGQGTRFIEQSISYELQGDAKLTFQQSGLRARLDFPLKLASMPVDDETLPGGASA</sequence>
<dbReference type="Gene3D" id="3.40.50.150">
    <property type="entry name" value="Vaccinia Virus protein VP39"/>
    <property type="match status" value="1"/>
</dbReference>
<dbReference type="InterPro" id="IPR013656">
    <property type="entry name" value="PAS_4"/>
</dbReference>
<dbReference type="InterPro" id="IPR035965">
    <property type="entry name" value="PAS-like_dom_sf"/>
</dbReference>
<evidence type="ECO:0000256" key="14">
    <source>
        <dbReference type="SAM" id="MobiDB-lite"/>
    </source>
</evidence>
<evidence type="ECO:0000256" key="2">
    <source>
        <dbReference type="ARBA" id="ARBA00001541"/>
    </source>
</evidence>
<organism evidence="18 19">
    <name type="scientific">Sphingomonas ginkgonis</name>
    <dbReference type="NCBI Taxonomy" id="2315330"/>
    <lineage>
        <taxon>Bacteria</taxon>
        <taxon>Pseudomonadati</taxon>
        <taxon>Pseudomonadota</taxon>
        <taxon>Alphaproteobacteria</taxon>
        <taxon>Sphingomonadales</taxon>
        <taxon>Sphingomonadaceae</taxon>
        <taxon>Sphingomonas</taxon>
    </lineage>
</organism>
<dbReference type="SUPFAM" id="SSF47757">
    <property type="entry name" value="Chemotaxis receptor methyltransferase CheR, N-terminal domain"/>
    <property type="match status" value="1"/>
</dbReference>
<gene>
    <name evidence="18" type="ORF">HMF7854_10990</name>
</gene>
<dbReference type="SMART" id="SM00911">
    <property type="entry name" value="HWE_HK"/>
    <property type="match status" value="1"/>
</dbReference>
<keyword evidence="9" id="KW-0547">Nucleotide-binding</keyword>
<keyword evidence="6" id="KW-0288">FMN</keyword>
<keyword evidence="4" id="KW-0489">Methyltransferase</keyword>
<dbReference type="PROSITE" id="PS50123">
    <property type="entry name" value="CHER"/>
    <property type="match status" value="1"/>
</dbReference>
<dbReference type="GO" id="GO:0000156">
    <property type="term" value="F:phosphorelay response regulator activity"/>
    <property type="evidence" value="ECO:0007669"/>
    <property type="project" value="InterPro"/>
</dbReference>
<dbReference type="InterPro" id="IPR000673">
    <property type="entry name" value="Sig_transdc_resp-reg_Me-estase"/>
</dbReference>
<dbReference type="InterPro" id="IPR036804">
    <property type="entry name" value="CheR_N_sf"/>
</dbReference>
<dbReference type="Pfam" id="PF01739">
    <property type="entry name" value="CheR"/>
    <property type="match status" value="1"/>
</dbReference>
<dbReference type="PROSITE" id="PS50113">
    <property type="entry name" value="PAC"/>
    <property type="match status" value="1"/>
</dbReference>
<evidence type="ECO:0000259" key="16">
    <source>
        <dbReference type="PROSITE" id="PS50122"/>
    </source>
</evidence>
<dbReference type="Gene3D" id="3.40.50.180">
    <property type="entry name" value="Methylesterase CheB, C-terminal domain"/>
    <property type="match status" value="1"/>
</dbReference>
<name>A0A3R9WTA5_9SPHN</name>
<dbReference type="InterPro" id="IPR011102">
    <property type="entry name" value="Sig_transdc_His_kinase_HWE"/>
</dbReference>
<evidence type="ECO:0000256" key="8">
    <source>
        <dbReference type="ARBA" id="ARBA00022691"/>
    </source>
</evidence>
<dbReference type="InterPro" id="IPR000700">
    <property type="entry name" value="PAS-assoc_C"/>
</dbReference>
<dbReference type="Gene3D" id="3.30.565.10">
    <property type="entry name" value="Histidine kinase-like ATPase, C-terminal domain"/>
    <property type="match status" value="1"/>
</dbReference>
<protein>
    <submittedName>
        <fullName evidence="18">PAS domain-containing protein</fullName>
    </submittedName>
</protein>
<dbReference type="GO" id="GO:0004673">
    <property type="term" value="F:protein histidine kinase activity"/>
    <property type="evidence" value="ECO:0007669"/>
    <property type="project" value="UniProtKB-EC"/>
</dbReference>
<comment type="caution">
    <text evidence="18">The sequence shown here is derived from an EMBL/GenBank/DDBJ whole genome shotgun (WGS) entry which is preliminary data.</text>
</comment>
<dbReference type="Pfam" id="PF08448">
    <property type="entry name" value="PAS_4"/>
    <property type="match status" value="1"/>
</dbReference>
<dbReference type="Pfam" id="PF07536">
    <property type="entry name" value="HWE_HK"/>
    <property type="match status" value="1"/>
</dbReference>
<evidence type="ECO:0000313" key="18">
    <source>
        <dbReference type="EMBL" id="RST31303.1"/>
    </source>
</evidence>
<dbReference type="PROSITE" id="PS50122">
    <property type="entry name" value="CHEB"/>
    <property type="match status" value="1"/>
</dbReference>
<dbReference type="InterPro" id="IPR000780">
    <property type="entry name" value="CheR_MeTrfase"/>
</dbReference>
<evidence type="ECO:0000259" key="15">
    <source>
        <dbReference type="PROSITE" id="PS50113"/>
    </source>
</evidence>
<dbReference type="Pfam" id="PF03705">
    <property type="entry name" value="CheR_N"/>
    <property type="match status" value="1"/>
</dbReference>
<evidence type="ECO:0000256" key="6">
    <source>
        <dbReference type="ARBA" id="ARBA00022643"/>
    </source>
</evidence>
<accession>A0A3R9WTA5</accession>
<dbReference type="OrthoDB" id="9816309at2"/>
<keyword evidence="7" id="KW-0808">Transferase</keyword>
<dbReference type="InterPro" id="IPR000014">
    <property type="entry name" value="PAS"/>
</dbReference>
<dbReference type="PRINTS" id="PR00996">
    <property type="entry name" value="CHERMTFRASE"/>
</dbReference>
<keyword evidence="8" id="KW-0949">S-adenosyl-L-methionine</keyword>
<evidence type="ECO:0000256" key="12">
    <source>
        <dbReference type="PROSITE-ProRule" id="PRU00050"/>
    </source>
</evidence>
<reference evidence="18 19" key="1">
    <citation type="submission" date="2018-12" db="EMBL/GenBank/DDBJ databases">
        <title>Sphingomonas sp. HMF7854 Genome sequencing and assembly.</title>
        <authorList>
            <person name="Cha I."/>
            <person name="Kang H."/>
            <person name="Kim H."/>
            <person name="Kang J."/>
            <person name="Joh K."/>
        </authorList>
    </citation>
    <scope>NUCLEOTIDE SEQUENCE [LARGE SCALE GENOMIC DNA]</scope>
    <source>
        <strain evidence="18 19">HMF7854</strain>
    </source>
</reference>
<dbReference type="Proteomes" id="UP000274661">
    <property type="component" value="Unassembled WGS sequence"/>
</dbReference>
<feature type="domain" description="CheB-type methylesterase" evidence="16">
    <location>
        <begin position="38"/>
        <end position="227"/>
    </location>
</feature>